<dbReference type="GO" id="GO:0005739">
    <property type="term" value="C:mitochondrion"/>
    <property type="evidence" value="ECO:0007669"/>
    <property type="project" value="TreeGrafter"/>
</dbReference>
<dbReference type="InterPro" id="IPR036291">
    <property type="entry name" value="NAD(P)-bd_dom_sf"/>
</dbReference>
<gene>
    <name evidence="3" type="ORF">J7T54_008183</name>
</gene>
<dbReference type="OrthoDB" id="10268090at2759"/>
<dbReference type="GO" id="GO:0005886">
    <property type="term" value="C:plasma membrane"/>
    <property type="evidence" value="ECO:0007669"/>
    <property type="project" value="TreeGrafter"/>
</dbReference>
<feature type="domain" description="Saccharopine dehydrogenase NADP binding" evidence="2">
    <location>
        <begin position="14"/>
        <end position="143"/>
    </location>
</feature>
<dbReference type="InterPro" id="IPR005097">
    <property type="entry name" value="Sacchrp_dh_NADP-bd"/>
</dbReference>
<evidence type="ECO:0000313" key="3">
    <source>
        <dbReference type="EMBL" id="KAI6785089.1"/>
    </source>
</evidence>
<dbReference type="EMBL" id="JAGIXG020000003">
    <property type="protein sequence ID" value="KAI6785089.1"/>
    <property type="molecule type" value="Genomic_DNA"/>
</dbReference>
<protein>
    <submittedName>
        <fullName evidence="3">Saccharopine dehydrogenase</fullName>
    </submittedName>
</protein>
<comment type="similarity">
    <text evidence="1">Belongs to the saccharopine dehydrogenase family.</text>
</comment>
<keyword evidence="4" id="KW-1185">Reference proteome</keyword>
<dbReference type="Gene3D" id="3.40.50.720">
    <property type="entry name" value="NAD(P)-binding Rossmann-like Domain"/>
    <property type="match status" value="1"/>
</dbReference>
<dbReference type="SUPFAM" id="SSF51735">
    <property type="entry name" value="NAD(P)-binding Rossmann-fold domains"/>
    <property type="match status" value="1"/>
</dbReference>
<dbReference type="AlphaFoldDB" id="A0A9Q0BI24"/>
<dbReference type="PANTHER" id="PTHR12286:SF5">
    <property type="entry name" value="SACCHAROPINE DEHYDROGENASE-LIKE OXIDOREDUCTASE"/>
    <property type="match status" value="1"/>
</dbReference>
<evidence type="ECO:0000313" key="4">
    <source>
        <dbReference type="Proteomes" id="UP001055219"/>
    </source>
</evidence>
<dbReference type="GeneID" id="75834655"/>
<reference evidence="3" key="2">
    <citation type="submission" date="2022-07" db="EMBL/GenBank/DDBJ databases">
        <authorList>
            <person name="Goncalves M.F.M."/>
            <person name="Hilario S."/>
            <person name="Van De Peer Y."/>
            <person name="Esteves A.C."/>
            <person name="Alves A."/>
        </authorList>
    </citation>
    <scope>NUCLEOTIDE SEQUENCE</scope>
    <source>
        <strain evidence="3">MUM 19.33</strain>
    </source>
</reference>
<dbReference type="Proteomes" id="UP001055219">
    <property type="component" value="Unassembled WGS sequence"/>
</dbReference>
<dbReference type="PANTHER" id="PTHR12286">
    <property type="entry name" value="SACCHAROPINE DEHYDROGENASE-LIKE OXIDOREDUCTASE"/>
    <property type="match status" value="1"/>
</dbReference>
<name>A0A9Q0BI24_9HYPO</name>
<dbReference type="GO" id="GO:0009247">
    <property type="term" value="P:glycolipid biosynthetic process"/>
    <property type="evidence" value="ECO:0007669"/>
    <property type="project" value="TreeGrafter"/>
</dbReference>
<evidence type="ECO:0000256" key="1">
    <source>
        <dbReference type="ARBA" id="ARBA00038048"/>
    </source>
</evidence>
<comment type="caution">
    <text evidence="3">The sequence shown here is derived from an EMBL/GenBank/DDBJ whole genome shotgun (WGS) entry which is preliminary data.</text>
</comment>
<accession>A0A9Q0BI24</accession>
<dbReference type="InterPro" id="IPR051276">
    <property type="entry name" value="Saccharopine_DH-like_oxidrdct"/>
</dbReference>
<reference evidence="3" key="1">
    <citation type="journal article" date="2021" name="J Fungi (Basel)">
        <title>Genomic and Metabolomic Analyses of the Marine Fungus Emericellopsis cladophorae: Insights into Saltwater Adaptability Mechanisms and Its Biosynthetic Potential.</title>
        <authorList>
            <person name="Goncalves M.F.M."/>
            <person name="Hilario S."/>
            <person name="Van de Peer Y."/>
            <person name="Esteves A.C."/>
            <person name="Alves A."/>
        </authorList>
    </citation>
    <scope>NUCLEOTIDE SEQUENCE</scope>
    <source>
        <strain evidence="3">MUM 19.33</strain>
    </source>
</reference>
<organism evidence="3 4">
    <name type="scientific">Emericellopsis cladophorae</name>
    <dbReference type="NCBI Taxonomy" id="2686198"/>
    <lineage>
        <taxon>Eukaryota</taxon>
        <taxon>Fungi</taxon>
        <taxon>Dikarya</taxon>
        <taxon>Ascomycota</taxon>
        <taxon>Pezizomycotina</taxon>
        <taxon>Sordariomycetes</taxon>
        <taxon>Hypocreomycetidae</taxon>
        <taxon>Hypocreales</taxon>
        <taxon>Bionectriaceae</taxon>
        <taxon>Emericellopsis</taxon>
    </lineage>
</organism>
<proteinExistence type="inferred from homology"/>
<evidence type="ECO:0000259" key="2">
    <source>
        <dbReference type="Pfam" id="PF03435"/>
    </source>
</evidence>
<dbReference type="GO" id="GO:0005811">
    <property type="term" value="C:lipid droplet"/>
    <property type="evidence" value="ECO:0007669"/>
    <property type="project" value="TreeGrafter"/>
</dbReference>
<dbReference type="Pfam" id="PF03435">
    <property type="entry name" value="Sacchrp_dh_NADP"/>
    <property type="match status" value="1"/>
</dbReference>
<sequence length="420" mass="45095">MPAAQDKGARPYGIIVLGATGFTGTMVCEHIAAKMPTNLEWAIAGRSQERLAQLAAKLKSAHSDRVQPSLETVMPNDPGTLAAAVGKAQVCLSAVLYCQDGESVVNACVEQGTDYVDCAAVPTLLRDWIPKYHKEAEEKGVALIHSCGAMTGEMDLFAIHAHDMISKTWGPGARMGRITLRADDLDPNVSGGTLRTMVTFASGGPKEIAAAEDPSLLTPIPYTTRLKQPPWIHRHPILGLLSNSSPPGAQTRTLLNRSWGLLGGPKGSWGPNFEYYEYERAYSYRGGILSILRCQLVLFFFSLVRFTWFKNLLLSTARPVGSGPTEETIKGLPFSAAVLVEADSAEEKKGGCLIKMKYSDGGYPFAAMLMAQAGATLLYDRHLSAGIKGGCLTAGVLGPDFVKRAESGGLEMETTMLDNL</sequence>
<dbReference type="RefSeq" id="XP_051365945.1">
    <property type="nucleotide sequence ID" value="XM_051502788.1"/>
</dbReference>